<dbReference type="InterPro" id="IPR036998">
    <property type="entry name" value="Porin_LamB_sf"/>
</dbReference>
<accession>A0A1H6FGX3</accession>
<name>A0A1H6FGX3_9GAMM</name>
<evidence type="ECO:0000256" key="7">
    <source>
        <dbReference type="ARBA" id="ARBA00023114"/>
    </source>
</evidence>
<keyword evidence="3" id="KW-0813">Transport</keyword>
<reference evidence="10 11" key="1">
    <citation type="submission" date="2016-10" db="EMBL/GenBank/DDBJ databases">
        <authorList>
            <person name="de Groot N.N."/>
        </authorList>
    </citation>
    <scope>NUCLEOTIDE SEQUENCE [LARGE SCALE GENOMIC DNA]</scope>
    <source>
        <strain evidence="10">MBHS1</strain>
    </source>
</reference>
<dbReference type="EMBL" id="FMSV02000557">
    <property type="protein sequence ID" value="SEH08913.1"/>
    <property type="molecule type" value="Genomic_DNA"/>
</dbReference>
<organism evidence="10 11">
    <name type="scientific">Candidatus Venteria ishoeyi</name>
    <dbReference type="NCBI Taxonomy" id="1899563"/>
    <lineage>
        <taxon>Bacteria</taxon>
        <taxon>Pseudomonadati</taxon>
        <taxon>Pseudomonadota</taxon>
        <taxon>Gammaproteobacteria</taxon>
        <taxon>Thiotrichales</taxon>
        <taxon>Thiotrichaceae</taxon>
        <taxon>Venteria</taxon>
    </lineage>
</organism>
<dbReference type="GO" id="GO:0009279">
    <property type="term" value="C:cell outer membrane"/>
    <property type="evidence" value="ECO:0007669"/>
    <property type="project" value="UniProtKB-SubCell"/>
</dbReference>
<evidence type="ECO:0000256" key="8">
    <source>
        <dbReference type="ARBA" id="ARBA00023136"/>
    </source>
</evidence>
<dbReference type="Gene3D" id="2.40.170.10">
    <property type="entry name" value="Porin, LamB type"/>
    <property type="match status" value="1"/>
</dbReference>
<dbReference type="GO" id="GO:0015774">
    <property type="term" value="P:polysaccharide transport"/>
    <property type="evidence" value="ECO:0007669"/>
    <property type="project" value="TreeGrafter"/>
</dbReference>
<evidence type="ECO:0000256" key="9">
    <source>
        <dbReference type="ARBA" id="ARBA00023237"/>
    </source>
</evidence>
<keyword evidence="9" id="KW-0998">Cell outer membrane</keyword>
<dbReference type="GO" id="GO:0046930">
    <property type="term" value="C:pore complex"/>
    <property type="evidence" value="ECO:0007669"/>
    <property type="project" value="UniProtKB-KW"/>
</dbReference>
<evidence type="ECO:0000256" key="6">
    <source>
        <dbReference type="ARBA" id="ARBA00023065"/>
    </source>
</evidence>
<dbReference type="SUPFAM" id="SSF56935">
    <property type="entry name" value="Porins"/>
    <property type="match status" value="1"/>
</dbReference>
<evidence type="ECO:0000256" key="2">
    <source>
        <dbReference type="ARBA" id="ARBA00007055"/>
    </source>
</evidence>
<keyword evidence="5" id="KW-0812">Transmembrane</keyword>
<dbReference type="PANTHER" id="PTHR38762:SF1">
    <property type="entry name" value="CRYPTIC OUTER MEMBRANE PORIN BGLH-RELATED"/>
    <property type="match status" value="1"/>
</dbReference>
<dbReference type="GO" id="GO:0006811">
    <property type="term" value="P:monoatomic ion transport"/>
    <property type="evidence" value="ECO:0007669"/>
    <property type="project" value="UniProtKB-KW"/>
</dbReference>
<keyword evidence="6" id="KW-0406">Ion transport</keyword>
<comment type="similarity">
    <text evidence="2">Belongs to the porin LamB (TC 1.B.3) family.</text>
</comment>
<dbReference type="Pfam" id="PF02264">
    <property type="entry name" value="LamB"/>
    <property type="match status" value="1"/>
</dbReference>
<dbReference type="RefSeq" id="WP_103922421.1">
    <property type="nucleotide sequence ID" value="NZ_FMSV02000557.1"/>
</dbReference>
<dbReference type="AlphaFoldDB" id="A0A1H6FGX3"/>
<protein>
    <submittedName>
        <fullName evidence="10">Maltoporin</fullName>
    </submittedName>
</protein>
<evidence type="ECO:0000256" key="5">
    <source>
        <dbReference type="ARBA" id="ARBA00022692"/>
    </source>
</evidence>
<evidence type="ECO:0000313" key="10">
    <source>
        <dbReference type="EMBL" id="SEH08913.1"/>
    </source>
</evidence>
<proteinExistence type="inferred from homology"/>
<keyword evidence="8" id="KW-0472">Membrane</keyword>
<dbReference type="GO" id="GO:0015288">
    <property type="term" value="F:porin activity"/>
    <property type="evidence" value="ECO:0007669"/>
    <property type="project" value="UniProtKB-KW"/>
</dbReference>
<keyword evidence="4" id="KW-1134">Transmembrane beta strand</keyword>
<dbReference type="InterPro" id="IPR003192">
    <property type="entry name" value="Porin_LamB"/>
</dbReference>
<dbReference type="OrthoDB" id="106611at2"/>
<dbReference type="InterPro" id="IPR050286">
    <property type="entry name" value="G_neg_Bact_CarbUptk_Porin"/>
</dbReference>
<keyword evidence="11" id="KW-1185">Reference proteome</keyword>
<evidence type="ECO:0000256" key="1">
    <source>
        <dbReference type="ARBA" id="ARBA00004571"/>
    </source>
</evidence>
<dbReference type="Proteomes" id="UP000236724">
    <property type="component" value="Unassembled WGS sequence"/>
</dbReference>
<evidence type="ECO:0000313" key="11">
    <source>
        <dbReference type="Proteomes" id="UP000236724"/>
    </source>
</evidence>
<sequence>MKLQQLIISILILMGSYIPITAYSAVQTNIGNHKIGSRGYFRLGAGTSSGDTKSCFAAPGAGSKYRLGNECENWMDVDVYDRYYLDKLKKGPYVHLETRLLFHGKDEQGIDYKGVSDFFFEVGQLNADLGNFSIWIGRRRYDRRDIHIADYFFYKMIGDGFGFDNLDLGIGQLAYVYLRDKTTPIVDNFHLHQQAHQQSHDFRLKNIKVNPDGKLTLFANYTRIADETLYATRTSDETAKQLKLSGANGWALGVTHKQTQSWGYNKFTLQYGRGSSRQAGSWPFEKEAALGLLLDEANKAALEKAATLRLTDHFLIDGKRWAIMVAGVYERREHREFDGTDQTWISFGARPMWFVSKHFRLLLEAGYDRVTDHSKDIQGSVRKFTLAGELAHQAGFWQRPVLRIYGTYATWSESFRGQVGGESYATDTEGWNLGVQAETWW</sequence>
<gene>
    <name evidence="10" type="primary">lamB</name>
    <name evidence="10" type="ORF">MBHS_04806</name>
</gene>
<evidence type="ECO:0000256" key="4">
    <source>
        <dbReference type="ARBA" id="ARBA00022452"/>
    </source>
</evidence>
<evidence type="ECO:0000256" key="3">
    <source>
        <dbReference type="ARBA" id="ARBA00022448"/>
    </source>
</evidence>
<comment type="subcellular location">
    <subcellularLocation>
        <location evidence="1">Cell outer membrane</location>
        <topology evidence="1">Multi-pass membrane protein</topology>
    </subcellularLocation>
</comment>
<dbReference type="PANTHER" id="PTHR38762">
    <property type="entry name" value="CRYPTIC OUTER MEMBRANE PORIN BGLH-RELATED"/>
    <property type="match status" value="1"/>
</dbReference>
<dbReference type="GO" id="GO:0015144">
    <property type="term" value="F:carbohydrate transmembrane transporter activity"/>
    <property type="evidence" value="ECO:0007669"/>
    <property type="project" value="TreeGrafter"/>
</dbReference>
<keyword evidence="7" id="KW-0626">Porin</keyword>